<evidence type="ECO:0000313" key="1">
    <source>
        <dbReference type="EMBL" id="MCA9379618.1"/>
    </source>
</evidence>
<evidence type="ECO:0000313" key="2">
    <source>
        <dbReference type="Proteomes" id="UP000745577"/>
    </source>
</evidence>
<dbReference type="EMBL" id="JAGQLL010000006">
    <property type="protein sequence ID" value="MCA9379618.1"/>
    <property type="molecule type" value="Genomic_DNA"/>
</dbReference>
<dbReference type="Proteomes" id="UP000745577">
    <property type="component" value="Unassembled WGS sequence"/>
</dbReference>
<gene>
    <name evidence="1" type="ORF">KC675_00380</name>
</gene>
<proteinExistence type="predicted"/>
<comment type="caution">
    <text evidence="1">The sequence shown here is derived from an EMBL/GenBank/DDBJ whole genome shotgun (WGS) entry which is preliminary data.</text>
</comment>
<reference evidence="1" key="1">
    <citation type="submission" date="2020-04" db="EMBL/GenBank/DDBJ databases">
        <authorList>
            <person name="Zhang T."/>
        </authorList>
    </citation>
    <scope>NUCLEOTIDE SEQUENCE</scope>
    <source>
        <strain evidence="1">HKST-UBA15</strain>
    </source>
</reference>
<dbReference type="Gene3D" id="3.40.50.2300">
    <property type="match status" value="1"/>
</dbReference>
<sequence length="136" mass="15380">MKKDQVLVQFDFDENYATVVDLICFNLGIDSGKYFKNNTEAEKYLMIMSKEKNYPDIVLISSYLGRSSLDGKNLAEKIRQISPNTKIIAYTADDEADWGDYLAIKSSDGQEHSLIAILSKLTGKDFNFDNSKSKTD</sequence>
<dbReference type="AlphaFoldDB" id="A0A955IDJ8"/>
<organism evidence="1 2">
    <name type="scientific">Candidatus Dojkabacteria bacterium</name>
    <dbReference type="NCBI Taxonomy" id="2099670"/>
    <lineage>
        <taxon>Bacteria</taxon>
        <taxon>Candidatus Dojkabacteria</taxon>
    </lineage>
</organism>
<accession>A0A955IDJ8</accession>
<name>A0A955IDJ8_9BACT</name>
<reference evidence="1" key="2">
    <citation type="journal article" date="2021" name="Microbiome">
        <title>Successional dynamics and alternative stable states in a saline activated sludge microbial community over 9 years.</title>
        <authorList>
            <person name="Wang Y."/>
            <person name="Ye J."/>
            <person name="Ju F."/>
            <person name="Liu L."/>
            <person name="Boyd J.A."/>
            <person name="Deng Y."/>
            <person name="Parks D.H."/>
            <person name="Jiang X."/>
            <person name="Yin X."/>
            <person name="Woodcroft B.J."/>
            <person name="Tyson G.W."/>
            <person name="Hugenholtz P."/>
            <person name="Polz M.F."/>
            <person name="Zhang T."/>
        </authorList>
    </citation>
    <scope>NUCLEOTIDE SEQUENCE</scope>
    <source>
        <strain evidence="1">HKST-UBA15</strain>
    </source>
</reference>
<protein>
    <submittedName>
        <fullName evidence="1">Uncharacterized protein</fullName>
    </submittedName>
</protein>